<organism evidence="3 4">
    <name type="scientific">Bartonella apis</name>
    <dbReference type="NCBI Taxonomy" id="1686310"/>
    <lineage>
        <taxon>Bacteria</taxon>
        <taxon>Pseudomonadati</taxon>
        <taxon>Pseudomonadota</taxon>
        <taxon>Alphaproteobacteria</taxon>
        <taxon>Hyphomicrobiales</taxon>
        <taxon>Bartonellaceae</taxon>
        <taxon>Bartonella</taxon>
    </lineage>
</organism>
<dbReference type="EC" id="3.6.1.27" evidence="3"/>
<keyword evidence="3" id="KW-0378">Hydrolase</keyword>
<feature type="transmembrane region" description="Helical" evidence="1">
    <location>
        <begin position="101"/>
        <end position="121"/>
    </location>
</feature>
<dbReference type="GO" id="GO:0005886">
    <property type="term" value="C:plasma membrane"/>
    <property type="evidence" value="ECO:0007669"/>
    <property type="project" value="InterPro"/>
</dbReference>
<dbReference type="PANTHER" id="PTHR14969">
    <property type="entry name" value="SPHINGOSINE-1-PHOSPHATE PHOSPHOHYDROLASE"/>
    <property type="match status" value="1"/>
</dbReference>
<evidence type="ECO:0000256" key="1">
    <source>
        <dbReference type="SAM" id="Phobius"/>
    </source>
</evidence>
<dbReference type="SMART" id="SM00014">
    <property type="entry name" value="acidPPc"/>
    <property type="match status" value="1"/>
</dbReference>
<accession>A0A1R0F854</accession>
<proteinExistence type="predicted"/>
<dbReference type="EMBL" id="LXYT01000002">
    <property type="protein sequence ID" value="OLY43131.1"/>
    <property type="molecule type" value="Genomic_DNA"/>
</dbReference>
<feature type="transmembrane region" description="Helical" evidence="1">
    <location>
        <begin position="152"/>
        <end position="171"/>
    </location>
</feature>
<dbReference type="GO" id="GO:0050380">
    <property type="term" value="F:undecaprenyl-diphosphatase activity"/>
    <property type="evidence" value="ECO:0007669"/>
    <property type="project" value="UniProtKB-EC"/>
</dbReference>
<dbReference type="InterPro" id="IPR036938">
    <property type="entry name" value="PAP2/HPO_sf"/>
</dbReference>
<evidence type="ECO:0000259" key="2">
    <source>
        <dbReference type="SMART" id="SM00014"/>
    </source>
</evidence>
<evidence type="ECO:0000313" key="4">
    <source>
        <dbReference type="Proteomes" id="UP000187344"/>
    </source>
</evidence>
<keyword evidence="4" id="KW-1185">Reference proteome</keyword>
<dbReference type="OrthoDB" id="9801622at2"/>
<dbReference type="Gene3D" id="1.20.144.10">
    <property type="entry name" value="Phosphatidic acid phosphatase type 2/haloperoxidase"/>
    <property type="match status" value="1"/>
</dbReference>
<evidence type="ECO:0000313" key="3">
    <source>
        <dbReference type="EMBL" id="OLY43131.1"/>
    </source>
</evidence>
<dbReference type="PANTHER" id="PTHR14969:SF13">
    <property type="entry name" value="AT30094P"/>
    <property type="match status" value="1"/>
</dbReference>
<dbReference type="GeneID" id="92991560"/>
<dbReference type="RefSeq" id="WP_075870395.1">
    <property type="nucleotide sequence ID" value="NZ_CALYQA010000001.1"/>
</dbReference>
<dbReference type="SUPFAM" id="SSF48317">
    <property type="entry name" value="Acid phosphatase/Vanadium-dependent haloperoxidase"/>
    <property type="match status" value="1"/>
</dbReference>
<dbReference type="AlphaFoldDB" id="A0A1R0F854"/>
<dbReference type="InterPro" id="IPR033879">
    <property type="entry name" value="UPP_Pase"/>
</dbReference>
<feature type="transmembrane region" description="Helical" evidence="1">
    <location>
        <begin position="128"/>
        <end position="146"/>
    </location>
</feature>
<gene>
    <name evidence="3" type="ORF">PEB0149_005530</name>
</gene>
<feature type="transmembrane region" description="Helical" evidence="1">
    <location>
        <begin position="24"/>
        <end position="51"/>
    </location>
</feature>
<dbReference type="CDD" id="cd03385">
    <property type="entry name" value="PAP2_BcrC_like"/>
    <property type="match status" value="1"/>
</dbReference>
<keyword evidence="1" id="KW-1133">Transmembrane helix</keyword>
<keyword evidence="1" id="KW-0812">Transmembrane</keyword>
<comment type="caution">
    <text evidence="3">The sequence shown here is derived from an EMBL/GenBank/DDBJ whole genome shotgun (WGS) entry which is preliminary data.</text>
</comment>
<feature type="domain" description="Phosphatidic acid phosphatase type 2/haloperoxidase" evidence="2">
    <location>
        <begin position="59"/>
        <end position="167"/>
    </location>
</feature>
<dbReference type="Proteomes" id="UP000187344">
    <property type="component" value="Unassembled WGS sequence"/>
</dbReference>
<protein>
    <submittedName>
        <fullName evidence="3">Undecaprenyl-diphosphatase</fullName>
        <ecNumber evidence="3">3.6.1.27</ecNumber>
    </submittedName>
</protein>
<reference evidence="3 4" key="1">
    <citation type="submission" date="2016-12" db="EMBL/GenBank/DDBJ databases">
        <title>Comparative genomics of Bartonella apis.</title>
        <authorList>
            <person name="Engel P."/>
        </authorList>
    </citation>
    <scope>NUCLEOTIDE SEQUENCE [LARGE SCALE GENOMIC DNA]</scope>
    <source>
        <strain evidence="3 4">PEB0149</strain>
    </source>
</reference>
<dbReference type="InterPro" id="IPR000326">
    <property type="entry name" value="PAP2/HPO"/>
</dbReference>
<sequence>MAFLENIDILIFNFFAATPQTSTLFAYFGIGCAKFLIYFIPFHLIILWFLGGRGERQAALSIVISVAIALIFSFIIGHLCYRPRPFVAGIVKALIEHKENASFPSNHALIFTIYVFSLYWYRYKQVARVALVLGVLTCWGRIFTGVHYPSDILGGVVLGLVISVLVIRFLVPFVPKFVYELPYSPKGRGTDLQA</sequence>
<dbReference type="Pfam" id="PF01569">
    <property type="entry name" value="PAP2"/>
    <property type="match status" value="1"/>
</dbReference>
<feature type="transmembrane region" description="Helical" evidence="1">
    <location>
        <begin position="58"/>
        <end position="81"/>
    </location>
</feature>
<name>A0A1R0F854_9HYPH</name>
<keyword evidence="1" id="KW-0472">Membrane</keyword>